<evidence type="ECO:0000313" key="1">
    <source>
        <dbReference type="EMBL" id="RHN45380.1"/>
    </source>
</evidence>
<organism evidence="1">
    <name type="scientific">Medicago truncatula</name>
    <name type="common">Barrel medic</name>
    <name type="synonym">Medicago tribuloides</name>
    <dbReference type="NCBI Taxonomy" id="3880"/>
    <lineage>
        <taxon>Eukaryota</taxon>
        <taxon>Viridiplantae</taxon>
        <taxon>Streptophyta</taxon>
        <taxon>Embryophyta</taxon>
        <taxon>Tracheophyta</taxon>
        <taxon>Spermatophyta</taxon>
        <taxon>Magnoliopsida</taxon>
        <taxon>eudicotyledons</taxon>
        <taxon>Gunneridae</taxon>
        <taxon>Pentapetalae</taxon>
        <taxon>rosids</taxon>
        <taxon>fabids</taxon>
        <taxon>Fabales</taxon>
        <taxon>Fabaceae</taxon>
        <taxon>Papilionoideae</taxon>
        <taxon>50 kb inversion clade</taxon>
        <taxon>NPAAA clade</taxon>
        <taxon>Hologalegina</taxon>
        <taxon>IRL clade</taxon>
        <taxon>Trifolieae</taxon>
        <taxon>Medicago</taxon>
    </lineage>
</organism>
<gene>
    <name evidence="1" type="ORF">MtrunA17_Chr7g0230221</name>
</gene>
<name>A0A396GWG8_MEDTR</name>
<dbReference type="Gramene" id="rna39677">
    <property type="protein sequence ID" value="RHN45380.1"/>
    <property type="gene ID" value="gene39677"/>
</dbReference>
<comment type="caution">
    <text evidence="1">The sequence shown here is derived from an EMBL/GenBank/DDBJ whole genome shotgun (WGS) entry which is preliminary data.</text>
</comment>
<proteinExistence type="predicted"/>
<dbReference type="AlphaFoldDB" id="A0A396GWG8"/>
<reference evidence="1" key="1">
    <citation type="journal article" date="2018" name="Nat. Plants">
        <title>Whole-genome landscape of Medicago truncatula symbiotic genes.</title>
        <authorList>
            <person name="Pecrix Y."/>
            <person name="Gamas P."/>
            <person name="Carrere S."/>
        </authorList>
    </citation>
    <scope>NUCLEOTIDE SEQUENCE</scope>
    <source>
        <tissue evidence="1">Leaves</tissue>
    </source>
</reference>
<protein>
    <submittedName>
        <fullName evidence="1">Uncharacterized protein</fullName>
    </submittedName>
</protein>
<sequence>MLNIYLASACGRMLNKQISAINKELDQTDNIDRRTLTDSKESQFARGERGLVAGVGVERKRGEKEGLRENPSRELPFFFFLFIFF</sequence>
<dbReference type="Proteomes" id="UP000265566">
    <property type="component" value="Chromosome 7"/>
</dbReference>
<accession>A0A396GWG8</accession>
<dbReference type="EMBL" id="PSQE01000007">
    <property type="protein sequence ID" value="RHN45380.1"/>
    <property type="molecule type" value="Genomic_DNA"/>
</dbReference>